<dbReference type="Pfam" id="PF02518">
    <property type="entry name" value="HATPase_c"/>
    <property type="match status" value="1"/>
</dbReference>
<dbReference type="SUPFAM" id="SSF55874">
    <property type="entry name" value="ATPase domain of HSP90 chaperone/DNA topoisomerase II/histidine kinase"/>
    <property type="match status" value="1"/>
</dbReference>
<evidence type="ECO:0000256" key="1">
    <source>
        <dbReference type="ARBA" id="ARBA00000085"/>
    </source>
</evidence>
<feature type="domain" description="PAS" evidence="14">
    <location>
        <begin position="78"/>
        <end position="123"/>
    </location>
</feature>
<dbReference type="EMBL" id="CP036271">
    <property type="protein sequence ID" value="QDT55293.1"/>
    <property type="molecule type" value="Genomic_DNA"/>
</dbReference>
<evidence type="ECO:0000256" key="6">
    <source>
        <dbReference type="ARBA" id="ARBA00022679"/>
    </source>
</evidence>
<feature type="transmembrane region" description="Helical" evidence="12">
    <location>
        <begin position="7"/>
        <end position="27"/>
    </location>
</feature>
<evidence type="ECO:0000256" key="12">
    <source>
        <dbReference type="SAM" id="Phobius"/>
    </source>
</evidence>
<dbReference type="InterPro" id="IPR036097">
    <property type="entry name" value="HisK_dim/P_sf"/>
</dbReference>
<dbReference type="Pfam" id="PF00512">
    <property type="entry name" value="HisKA"/>
    <property type="match status" value="1"/>
</dbReference>
<dbReference type="InParanoid" id="A0A517SGP3"/>
<dbReference type="InterPro" id="IPR036890">
    <property type="entry name" value="HATPase_C_sf"/>
</dbReference>
<evidence type="ECO:0000256" key="3">
    <source>
        <dbReference type="ARBA" id="ARBA00012438"/>
    </source>
</evidence>
<dbReference type="InterPro" id="IPR035965">
    <property type="entry name" value="PAS-like_dom_sf"/>
</dbReference>
<dbReference type="GO" id="GO:0005524">
    <property type="term" value="F:ATP binding"/>
    <property type="evidence" value="ECO:0007669"/>
    <property type="project" value="UniProtKB-KW"/>
</dbReference>
<keyword evidence="16" id="KW-1185">Reference proteome</keyword>
<evidence type="ECO:0000256" key="5">
    <source>
        <dbReference type="ARBA" id="ARBA00022553"/>
    </source>
</evidence>
<keyword evidence="4" id="KW-1003">Cell membrane</keyword>
<dbReference type="CDD" id="cd00130">
    <property type="entry name" value="PAS"/>
    <property type="match status" value="1"/>
</dbReference>
<dbReference type="RefSeq" id="WP_197453380.1">
    <property type="nucleotide sequence ID" value="NZ_CP036271.1"/>
</dbReference>
<reference evidence="15 16" key="1">
    <citation type="submission" date="2019-02" db="EMBL/GenBank/DDBJ databases">
        <title>Deep-cultivation of Planctomycetes and their phenomic and genomic characterization uncovers novel biology.</title>
        <authorList>
            <person name="Wiegand S."/>
            <person name="Jogler M."/>
            <person name="Boedeker C."/>
            <person name="Pinto D."/>
            <person name="Vollmers J."/>
            <person name="Rivas-Marin E."/>
            <person name="Kohn T."/>
            <person name="Peeters S.H."/>
            <person name="Heuer A."/>
            <person name="Rast P."/>
            <person name="Oberbeckmann S."/>
            <person name="Bunk B."/>
            <person name="Jeske O."/>
            <person name="Meyerdierks A."/>
            <person name="Storesund J.E."/>
            <person name="Kallscheuer N."/>
            <person name="Luecker S."/>
            <person name="Lage O.M."/>
            <person name="Pohl T."/>
            <person name="Merkel B.J."/>
            <person name="Hornburger P."/>
            <person name="Mueller R.-W."/>
            <person name="Bruemmer F."/>
            <person name="Labrenz M."/>
            <person name="Spormann A.M."/>
            <person name="Op den Camp H."/>
            <person name="Overmann J."/>
            <person name="Amann R."/>
            <person name="Jetten M.S.M."/>
            <person name="Mascher T."/>
            <person name="Medema M.H."/>
            <person name="Devos D.P."/>
            <person name="Kaster A.-K."/>
            <person name="Ovreas L."/>
            <person name="Rohde M."/>
            <person name="Galperin M.Y."/>
            <person name="Jogler C."/>
        </authorList>
    </citation>
    <scope>NUCLEOTIDE SEQUENCE [LARGE SCALE GENOMIC DNA]</scope>
    <source>
        <strain evidence="15 16">Pan44</strain>
    </source>
</reference>
<dbReference type="PANTHER" id="PTHR45453:SF1">
    <property type="entry name" value="PHOSPHATE REGULON SENSOR PROTEIN PHOR"/>
    <property type="match status" value="1"/>
</dbReference>
<keyword evidence="11 12" id="KW-0472">Membrane</keyword>
<dbReference type="InterPro" id="IPR013767">
    <property type="entry name" value="PAS_fold"/>
</dbReference>
<keyword evidence="12" id="KW-0812">Transmembrane</keyword>
<gene>
    <name evidence="15" type="primary">phoR_1</name>
    <name evidence="15" type="ORF">Pan44_33360</name>
</gene>
<comment type="subcellular location">
    <subcellularLocation>
        <location evidence="2">Cell membrane</location>
    </subcellularLocation>
</comment>
<dbReference type="KEGG" id="ccos:Pan44_33360"/>
<feature type="transmembrane region" description="Helical" evidence="12">
    <location>
        <begin position="33"/>
        <end position="52"/>
    </location>
</feature>
<dbReference type="CDD" id="cd00075">
    <property type="entry name" value="HATPase"/>
    <property type="match status" value="1"/>
</dbReference>
<dbReference type="AlphaFoldDB" id="A0A517SGP3"/>
<keyword evidence="12" id="KW-1133">Transmembrane helix</keyword>
<keyword evidence="5" id="KW-0597">Phosphoprotein</keyword>
<dbReference type="PROSITE" id="PS50112">
    <property type="entry name" value="PAS"/>
    <property type="match status" value="1"/>
</dbReference>
<evidence type="ECO:0000256" key="10">
    <source>
        <dbReference type="ARBA" id="ARBA00023012"/>
    </source>
</evidence>
<feature type="domain" description="Histidine kinase" evidence="13">
    <location>
        <begin position="199"/>
        <end position="417"/>
    </location>
</feature>
<evidence type="ECO:0000313" key="15">
    <source>
        <dbReference type="EMBL" id="QDT55293.1"/>
    </source>
</evidence>
<evidence type="ECO:0000256" key="9">
    <source>
        <dbReference type="ARBA" id="ARBA00022840"/>
    </source>
</evidence>
<proteinExistence type="predicted"/>
<keyword evidence="10" id="KW-0902">Two-component regulatory system</keyword>
<dbReference type="PROSITE" id="PS50109">
    <property type="entry name" value="HIS_KIN"/>
    <property type="match status" value="1"/>
</dbReference>
<evidence type="ECO:0000256" key="11">
    <source>
        <dbReference type="ARBA" id="ARBA00023136"/>
    </source>
</evidence>
<dbReference type="InterPro" id="IPR000014">
    <property type="entry name" value="PAS"/>
</dbReference>
<dbReference type="FunFam" id="1.10.287.130:FF:000008">
    <property type="entry name" value="Two-component sensor histidine kinase"/>
    <property type="match status" value="1"/>
</dbReference>
<dbReference type="Gene3D" id="3.30.565.10">
    <property type="entry name" value="Histidine kinase-like ATPase, C-terminal domain"/>
    <property type="match status" value="1"/>
</dbReference>
<accession>A0A517SGP3</accession>
<sequence>MSRAGGSGWLVAIGPALFIAVACAFVGDFTAGWALAMALLAVVVGAIGRLVAGRESASFEPGDAPPSRPAARPLTRPSAELFEAVLGTMIDGVVVANRSQSLLYVNRAARNLLDLGEKSVAGRLISEVSRSAQLQEVIETALSTRLHQRTELQLIRQKLTLAVSVAPLDLEPAGGVLIVLHDVTELRRLERMRREFVSNVSHELKTPLTSIQAYAETLLSGGLEDDANNRKFVERIQEQAERLQTLILDLLRLARIESDEVAFEIRAVDVGDIVLDCVRDRQDLATAKGLSLVTKSPDGPIMATAEAEGLSTILSNLVDNAINYTPSGGRVEIEWSQPGEEVVISVTDTGVGIPLEHQPRVFERFYRVDRARSRELGGTGLGLSIVKHLVHAFRGRIELESQQGRGSRFTIWLPAGESETRSLPRS</sequence>
<dbReference type="PANTHER" id="PTHR45453">
    <property type="entry name" value="PHOSPHATE REGULON SENSOR PROTEIN PHOR"/>
    <property type="match status" value="1"/>
</dbReference>
<dbReference type="FunCoup" id="A0A517SGP3">
    <property type="interactions" value="557"/>
</dbReference>
<comment type="catalytic activity">
    <reaction evidence="1">
        <text>ATP + protein L-histidine = ADP + protein N-phospho-L-histidine.</text>
        <dbReference type="EC" id="2.7.13.3"/>
    </reaction>
</comment>
<dbReference type="SMART" id="SM00388">
    <property type="entry name" value="HisKA"/>
    <property type="match status" value="1"/>
</dbReference>
<dbReference type="SMART" id="SM00387">
    <property type="entry name" value="HATPase_c"/>
    <property type="match status" value="1"/>
</dbReference>
<protein>
    <recommendedName>
        <fullName evidence="3">histidine kinase</fullName>
        <ecNumber evidence="3">2.7.13.3</ecNumber>
    </recommendedName>
</protein>
<evidence type="ECO:0000256" key="4">
    <source>
        <dbReference type="ARBA" id="ARBA00022475"/>
    </source>
</evidence>
<dbReference type="EC" id="2.7.13.3" evidence="3"/>
<dbReference type="Pfam" id="PF00989">
    <property type="entry name" value="PAS"/>
    <property type="match status" value="1"/>
</dbReference>
<dbReference type="InterPro" id="IPR003594">
    <property type="entry name" value="HATPase_dom"/>
</dbReference>
<dbReference type="InterPro" id="IPR005467">
    <property type="entry name" value="His_kinase_dom"/>
</dbReference>
<dbReference type="PRINTS" id="PR00344">
    <property type="entry name" value="BCTRLSENSOR"/>
</dbReference>
<evidence type="ECO:0000313" key="16">
    <source>
        <dbReference type="Proteomes" id="UP000315700"/>
    </source>
</evidence>
<dbReference type="SMART" id="SM00091">
    <property type="entry name" value="PAS"/>
    <property type="match status" value="1"/>
</dbReference>
<keyword evidence="7" id="KW-0547">Nucleotide-binding</keyword>
<evidence type="ECO:0000259" key="14">
    <source>
        <dbReference type="PROSITE" id="PS50112"/>
    </source>
</evidence>
<dbReference type="InterPro" id="IPR004358">
    <property type="entry name" value="Sig_transdc_His_kin-like_C"/>
</dbReference>
<dbReference type="Proteomes" id="UP000315700">
    <property type="component" value="Chromosome"/>
</dbReference>
<evidence type="ECO:0000256" key="7">
    <source>
        <dbReference type="ARBA" id="ARBA00022741"/>
    </source>
</evidence>
<dbReference type="PROSITE" id="PS51257">
    <property type="entry name" value="PROKAR_LIPOPROTEIN"/>
    <property type="match status" value="1"/>
</dbReference>
<evidence type="ECO:0000256" key="8">
    <source>
        <dbReference type="ARBA" id="ARBA00022777"/>
    </source>
</evidence>
<dbReference type="GO" id="GO:0005886">
    <property type="term" value="C:plasma membrane"/>
    <property type="evidence" value="ECO:0007669"/>
    <property type="project" value="UniProtKB-SubCell"/>
</dbReference>
<dbReference type="Gene3D" id="1.10.287.130">
    <property type="match status" value="1"/>
</dbReference>
<dbReference type="InterPro" id="IPR003661">
    <property type="entry name" value="HisK_dim/P_dom"/>
</dbReference>
<keyword evidence="6 15" id="KW-0808">Transferase</keyword>
<dbReference type="InterPro" id="IPR050351">
    <property type="entry name" value="BphY/WalK/GraS-like"/>
</dbReference>
<dbReference type="SUPFAM" id="SSF47384">
    <property type="entry name" value="Homodimeric domain of signal transducing histidine kinase"/>
    <property type="match status" value="1"/>
</dbReference>
<evidence type="ECO:0000259" key="13">
    <source>
        <dbReference type="PROSITE" id="PS50109"/>
    </source>
</evidence>
<dbReference type="GO" id="GO:0004721">
    <property type="term" value="F:phosphoprotein phosphatase activity"/>
    <property type="evidence" value="ECO:0007669"/>
    <property type="project" value="TreeGrafter"/>
</dbReference>
<dbReference type="NCBIfam" id="TIGR00229">
    <property type="entry name" value="sensory_box"/>
    <property type="match status" value="1"/>
</dbReference>
<dbReference type="CDD" id="cd00082">
    <property type="entry name" value="HisKA"/>
    <property type="match status" value="1"/>
</dbReference>
<dbReference type="GO" id="GO:0006355">
    <property type="term" value="P:regulation of DNA-templated transcription"/>
    <property type="evidence" value="ECO:0007669"/>
    <property type="project" value="InterPro"/>
</dbReference>
<dbReference type="SUPFAM" id="SSF55785">
    <property type="entry name" value="PYP-like sensor domain (PAS domain)"/>
    <property type="match status" value="1"/>
</dbReference>
<name>A0A517SGP3_9PLAN</name>
<dbReference type="GO" id="GO:0016036">
    <property type="term" value="P:cellular response to phosphate starvation"/>
    <property type="evidence" value="ECO:0007669"/>
    <property type="project" value="TreeGrafter"/>
</dbReference>
<keyword evidence="9" id="KW-0067">ATP-binding</keyword>
<dbReference type="FunFam" id="3.30.565.10:FF:000023">
    <property type="entry name" value="PAS domain-containing sensor histidine kinase"/>
    <property type="match status" value="1"/>
</dbReference>
<keyword evidence="8" id="KW-0418">Kinase</keyword>
<organism evidence="15 16">
    <name type="scientific">Caulifigura coniformis</name>
    <dbReference type="NCBI Taxonomy" id="2527983"/>
    <lineage>
        <taxon>Bacteria</taxon>
        <taxon>Pseudomonadati</taxon>
        <taxon>Planctomycetota</taxon>
        <taxon>Planctomycetia</taxon>
        <taxon>Planctomycetales</taxon>
        <taxon>Planctomycetaceae</taxon>
        <taxon>Caulifigura</taxon>
    </lineage>
</organism>
<dbReference type="Gene3D" id="3.30.450.20">
    <property type="entry name" value="PAS domain"/>
    <property type="match status" value="1"/>
</dbReference>
<evidence type="ECO:0000256" key="2">
    <source>
        <dbReference type="ARBA" id="ARBA00004236"/>
    </source>
</evidence>
<dbReference type="GO" id="GO:0000155">
    <property type="term" value="F:phosphorelay sensor kinase activity"/>
    <property type="evidence" value="ECO:0007669"/>
    <property type="project" value="InterPro"/>
</dbReference>